<evidence type="ECO:0000313" key="3">
    <source>
        <dbReference type="EMBL" id="KAG6500787.1"/>
    </source>
</evidence>
<feature type="region of interest" description="Disordered" evidence="1">
    <location>
        <begin position="174"/>
        <end position="195"/>
    </location>
</feature>
<dbReference type="InterPro" id="IPR035925">
    <property type="entry name" value="BSD_dom_sf"/>
</dbReference>
<evidence type="ECO:0000313" key="4">
    <source>
        <dbReference type="Proteomes" id="UP000734854"/>
    </source>
</evidence>
<dbReference type="SMART" id="SM00751">
    <property type="entry name" value="BSD"/>
    <property type="match status" value="1"/>
</dbReference>
<name>A0A8J5L167_ZINOF</name>
<evidence type="ECO:0000256" key="1">
    <source>
        <dbReference type="SAM" id="MobiDB-lite"/>
    </source>
</evidence>
<dbReference type="Gene3D" id="1.10.3970.10">
    <property type="entry name" value="BSD domain"/>
    <property type="match status" value="1"/>
</dbReference>
<dbReference type="Proteomes" id="UP000734854">
    <property type="component" value="Unassembled WGS sequence"/>
</dbReference>
<feature type="domain" description="BSD" evidence="2">
    <location>
        <begin position="76"/>
        <end position="119"/>
    </location>
</feature>
<dbReference type="SUPFAM" id="SSF140383">
    <property type="entry name" value="BSD domain-like"/>
    <property type="match status" value="1"/>
</dbReference>
<accession>A0A8J5L167</accession>
<proteinExistence type="predicted"/>
<feature type="region of interest" description="Disordered" evidence="1">
    <location>
        <begin position="288"/>
        <end position="316"/>
    </location>
</feature>
<organism evidence="3 4">
    <name type="scientific">Zingiber officinale</name>
    <name type="common">Ginger</name>
    <name type="synonym">Amomum zingiber</name>
    <dbReference type="NCBI Taxonomy" id="94328"/>
    <lineage>
        <taxon>Eukaryota</taxon>
        <taxon>Viridiplantae</taxon>
        <taxon>Streptophyta</taxon>
        <taxon>Embryophyta</taxon>
        <taxon>Tracheophyta</taxon>
        <taxon>Spermatophyta</taxon>
        <taxon>Magnoliopsida</taxon>
        <taxon>Liliopsida</taxon>
        <taxon>Zingiberales</taxon>
        <taxon>Zingiberaceae</taxon>
        <taxon>Zingiber</taxon>
    </lineage>
</organism>
<keyword evidence="4" id="KW-1185">Reference proteome</keyword>
<dbReference type="EMBL" id="JACMSC010000011">
    <property type="protein sequence ID" value="KAG6500787.1"/>
    <property type="molecule type" value="Genomic_DNA"/>
</dbReference>
<dbReference type="PANTHER" id="PTHR31923">
    <property type="entry name" value="BSD DOMAIN-CONTAINING PROTEIN"/>
    <property type="match status" value="1"/>
</dbReference>
<feature type="compositionally biased region" description="Polar residues" evidence="1">
    <location>
        <begin position="175"/>
        <end position="195"/>
    </location>
</feature>
<evidence type="ECO:0000259" key="2">
    <source>
        <dbReference type="PROSITE" id="PS50858"/>
    </source>
</evidence>
<dbReference type="Pfam" id="PF03909">
    <property type="entry name" value="BSD"/>
    <property type="match status" value="1"/>
</dbReference>
<gene>
    <name evidence="3" type="ORF">ZIOFF_040642</name>
</gene>
<protein>
    <recommendedName>
        <fullName evidence="2">BSD domain-containing protein</fullName>
    </recommendedName>
</protein>
<dbReference type="InterPro" id="IPR005607">
    <property type="entry name" value="BSD_dom"/>
</dbReference>
<dbReference type="PROSITE" id="PS50858">
    <property type="entry name" value="BSD"/>
    <property type="match status" value="1"/>
</dbReference>
<reference evidence="3 4" key="1">
    <citation type="submission" date="2020-08" db="EMBL/GenBank/DDBJ databases">
        <title>Plant Genome Project.</title>
        <authorList>
            <person name="Zhang R.-G."/>
        </authorList>
    </citation>
    <scope>NUCLEOTIDE SEQUENCE [LARGE SCALE GENOMIC DNA]</scope>
    <source>
        <tissue evidence="3">Rhizome</tissue>
    </source>
</reference>
<feature type="compositionally biased region" description="Acidic residues" evidence="1">
    <location>
        <begin position="297"/>
        <end position="316"/>
    </location>
</feature>
<dbReference type="PANTHER" id="PTHR31923:SF4">
    <property type="entry name" value="BSD DOMAIN-CONTAINING PROTEIN"/>
    <property type="match status" value="1"/>
</dbReference>
<sequence>MLMISGGFRSGLSRLSGALRVLADRDRALGDLEVGSSDVGVSEDVLEFVDDLVKCPESWLEFPVPIDGEFDMSHTQREHISTVQHFKPSLQSLRLRLCTTHLSEDSFWKIYFALLHPKLNKHDSELLSTCQARNLLLVLNSSNLLLAKRMPVSQAANFGWIVDSMRIKAKEISNREATQSHVPDSQSSALSATDKSVSIQQEHGDAWQDTTMVKTQSQQSIDRWSEVSGGADGATTFHPDGISFGNKGNALVMEKYMDSLFPKEQGHLPPYLRRKHISTDEENVRYRKGSKLKVSSDEESSDWQAVEDSDFEVLEK</sequence>
<dbReference type="AlphaFoldDB" id="A0A8J5L167"/>
<comment type="caution">
    <text evidence="3">The sequence shown here is derived from an EMBL/GenBank/DDBJ whole genome shotgun (WGS) entry which is preliminary data.</text>
</comment>